<dbReference type="GO" id="GO:0006396">
    <property type="term" value="P:RNA processing"/>
    <property type="evidence" value="ECO:0007669"/>
    <property type="project" value="InterPro"/>
</dbReference>
<reference evidence="5" key="1">
    <citation type="submission" date="2017-05" db="EMBL/GenBank/DDBJ databases">
        <authorList>
            <person name="Varghese N."/>
            <person name="Submissions S."/>
        </authorList>
    </citation>
    <scope>NUCLEOTIDE SEQUENCE</scope>
    <source>
        <strain evidence="5">DSM 45262</strain>
    </source>
</reference>
<organism evidence="5 6">
    <name type="scientific">Laceyella tengchongensis</name>
    <dbReference type="NCBI Taxonomy" id="574699"/>
    <lineage>
        <taxon>Bacteria</taxon>
        <taxon>Bacillati</taxon>
        <taxon>Bacillota</taxon>
        <taxon>Bacilli</taxon>
        <taxon>Bacillales</taxon>
        <taxon>Thermoactinomycetaceae</taxon>
        <taxon>Laceyella</taxon>
    </lineage>
</organism>
<dbReference type="EMBL" id="FXTU01000001">
    <property type="protein sequence ID" value="SMP04631.1"/>
    <property type="molecule type" value="Genomic_DNA"/>
</dbReference>
<dbReference type="SUPFAM" id="SSF55315">
    <property type="entry name" value="L30e-like"/>
    <property type="match status" value="1"/>
</dbReference>
<dbReference type="InterPro" id="IPR029028">
    <property type="entry name" value="Alpha/beta_knot_MTases"/>
</dbReference>
<comment type="caution">
    <text evidence="5">The sequence shown here is derived from an EMBL/GenBank/DDBJ whole genome shotgun (WGS) entry which is preliminary data.</text>
</comment>
<evidence type="ECO:0000256" key="3">
    <source>
        <dbReference type="ARBA" id="ARBA00022679"/>
    </source>
</evidence>
<dbReference type="InterPro" id="IPR029064">
    <property type="entry name" value="Ribosomal_eL30-like_sf"/>
</dbReference>
<dbReference type="RefSeq" id="WP_102991893.1">
    <property type="nucleotide sequence ID" value="NZ_FXTU01000001.1"/>
</dbReference>
<evidence type="ECO:0000259" key="4">
    <source>
        <dbReference type="SMART" id="SM00967"/>
    </source>
</evidence>
<dbReference type="AlphaFoldDB" id="A0AA46ADE6"/>
<dbReference type="GO" id="GO:0008173">
    <property type="term" value="F:RNA methyltransferase activity"/>
    <property type="evidence" value="ECO:0007669"/>
    <property type="project" value="InterPro"/>
</dbReference>
<keyword evidence="3" id="KW-0808">Transferase</keyword>
<dbReference type="InterPro" id="IPR051259">
    <property type="entry name" value="rRNA_Methyltransferase"/>
</dbReference>
<keyword evidence="6" id="KW-1185">Reference proteome</keyword>
<dbReference type="InterPro" id="IPR053888">
    <property type="entry name" value="MRM3-like_sub_bind"/>
</dbReference>
<dbReference type="Gene3D" id="3.30.1330.30">
    <property type="match status" value="1"/>
</dbReference>
<dbReference type="Pfam" id="PF22435">
    <property type="entry name" value="MRM3-like_sub_bind"/>
    <property type="match status" value="1"/>
</dbReference>
<sequence length="270" mass="29488">MTIKKRISITSPHNEQVKRWKKLNTRKGRAQERALLIEGEHLLLEAARASAQFEAVLVNRDKEEVYQRIKGELPPDAPVYELAPAVFAALVDTETPQGLAAVITAPVWPRDVWLDKDGDLTVLLLDAVQDPGNLGTIIRTAQAAGVDSILLGKGTVDPFNAKVVRSAMGALFRMPLIQIDLAEAIPMLQSRGVTVVNASPHAGTHHFDYAFPARVALLLGNEGRGVDEKYLPLVDADVTIPMPGGTESLNVSITGAILLYERIRQHFQAR</sequence>
<dbReference type="Gene3D" id="3.40.1280.10">
    <property type="match status" value="1"/>
</dbReference>
<dbReference type="SMART" id="SM00967">
    <property type="entry name" value="SpoU_sub_bind"/>
    <property type="match status" value="1"/>
</dbReference>
<dbReference type="GO" id="GO:0003723">
    <property type="term" value="F:RNA binding"/>
    <property type="evidence" value="ECO:0007669"/>
    <property type="project" value="InterPro"/>
</dbReference>
<dbReference type="PANTHER" id="PTHR43191:SF2">
    <property type="entry name" value="RRNA METHYLTRANSFERASE 3, MITOCHONDRIAL"/>
    <property type="match status" value="1"/>
</dbReference>
<evidence type="ECO:0000313" key="5">
    <source>
        <dbReference type="EMBL" id="SMP04631.1"/>
    </source>
</evidence>
<dbReference type="SUPFAM" id="SSF75217">
    <property type="entry name" value="alpha/beta knot"/>
    <property type="match status" value="1"/>
</dbReference>
<dbReference type="Pfam" id="PF00588">
    <property type="entry name" value="SpoU_methylase"/>
    <property type="match status" value="1"/>
</dbReference>
<evidence type="ECO:0000256" key="1">
    <source>
        <dbReference type="ARBA" id="ARBA00007228"/>
    </source>
</evidence>
<evidence type="ECO:0000313" key="6">
    <source>
        <dbReference type="Proteomes" id="UP001157946"/>
    </source>
</evidence>
<dbReference type="GO" id="GO:0032259">
    <property type="term" value="P:methylation"/>
    <property type="evidence" value="ECO:0007669"/>
    <property type="project" value="UniProtKB-KW"/>
</dbReference>
<feature type="domain" description="RNA 2-O ribose methyltransferase substrate binding" evidence="4">
    <location>
        <begin position="36"/>
        <end position="109"/>
    </location>
</feature>
<dbReference type="PANTHER" id="PTHR43191">
    <property type="entry name" value="RRNA METHYLTRANSFERASE 3"/>
    <property type="match status" value="1"/>
</dbReference>
<dbReference type="InterPro" id="IPR029026">
    <property type="entry name" value="tRNA_m1G_MTases_N"/>
</dbReference>
<dbReference type="InterPro" id="IPR001537">
    <property type="entry name" value="SpoU_MeTrfase"/>
</dbReference>
<name>A0AA46ADE6_9BACL</name>
<protein>
    <submittedName>
        <fullName evidence="5">RNA methyltransferase, TrmH family</fullName>
    </submittedName>
</protein>
<dbReference type="GO" id="GO:0005737">
    <property type="term" value="C:cytoplasm"/>
    <property type="evidence" value="ECO:0007669"/>
    <property type="project" value="UniProtKB-ARBA"/>
</dbReference>
<accession>A0AA46ADE6</accession>
<gene>
    <name evidence="5" type="ORF">SAMN06265361_101559</name>
</gene>
<comment type="similarity">
    <text evidence="1">Belongs to the class IV-like SAM-binding methyltransferase superfamily. RNA methyltransferase TrmH family.</text>
</comment>
<proteinExistence type="inferred from homology"/>
<dbReference type="Proteomes" id="UP001157946">
    <property type="component" value="Unassembled WGS sequence"/>
</dbReference>
<dbReference type="InterPro" id="IPR013123">
    <property type="entry name" value="SpoU_subst-bd"/>
</dbReference>
<keyword evidence="2 5" id="KW-0489">Methyltransferase</keyword>
<dbReference type="CDD" id="cd18095">
    <property type="entry name" value="SpoU-like_rRNA-MTase"/>
    <property type="match status" value="1"/>
</dbReference>
<evidence type="ECO:0000256" key="2">
    <source>
        <dbReference type="ARBA" id="ARBA00022603"/>
    </source>
</evidence>